<protein>
    <submittedName>
        <fullName evidence="1">Protein UL30</fullName>
    </submittedName>
</protein>
<dbReference type="EMBL" id="KJ361971">
    <property type="protein sequence ID" value="AHJ86128.1"/>
    <property type="molecule type" value="Genomic_DNA"/>
</dbReference>
<evidence type="ECO:0000313" key="1">
    <source>
        <dbReference type="EMBL" id="AHJ86128.1"/>
    </source>
</evidence>
<proteinExistence type="predicted"/>
<evidence type="ECO:0000313" key="2">
    <source>
        <dbReference type="Proteomes" id="UP000169234"/>
    </source>
</evidence>
<dbReference type="Proteomes" id="UP000169234">
    <property type="component" value="Genome"/>
</dbReference>
<accession>A0A0A0PPH8</accession>
<organism evidence="1 2">
    <name type="scientific">Human cytomegalovirus</name>
    <name type="common">HHV-5</name>
    <name type="synonym">Human herpesvirus 5</name>
    <dbReference type="NCBI Taxonomy" id="10359"/>
    <lineage>
        <taxon>Viruses</taxon>
        <taxon>Duplodnaviria</taxon>
        <taxon>Heunggongvirae</taxon>
        <taxon>Peploviricota</taxon>
        <taxon>Herviviricetes</taxon>
        <taxon>Herpesvirales</taxon>
        <taxon>Orthoherpesviridae</taxon>
        <taxon>Betaherpesvirinae</taxon>
        <taxon>Cytomegalovirus</taxon>
        <taxon>Cytomegalovirus humanbeta5</taxon>
    </lineage>
</organism>
<gene>
    <name evidence="1" type="primary">UL30</name>
</gene>
<reference evidence="1 2" key="1">
    <citation type="submission" date="2014-01" db="EMBL/GenBank/DDBJ databases">
        <title>Diversity of human cytomegalovirus.</title>
        <authorList>
            <person name="Wilkie G.S."/>
            <person name="Zavattoni M."/>
            <person name="Davison A.J."/>
        </authorList>
    </citation>
    <scope>NUCLEOTIDE SEQUENCE [LARGE SCALE GENOMIC DNA]</scope>
    <source>
        <strain evidence="1">UKNEQAS1</strain>
    </source>
</reference>
<name>A0A0A0PPH8_HCMV</name>
<sequence>MTTSAMTAPDTRRQLQHVETLRRFLRGDSCFVHDLRGMMDYHDGLSRRQQRAFCRAGRVLTDPEPIQSETEGENKQFTEHTHKVVSFFIKSVFVFPCLVLPNCCQVSVDRSRVLETGGRWL</sequence>
<organismHost>
    <name type="scientific">Homo sapiens</name>
    <name type="common">Human</name>
    <dbReference type="NCBI Taxonomy" id="9606"/>
</organismHost>